<evidence type="ECO:0000313" key="4">
    <source>
        <dbReference type="RefSeq" id="XP_033357410.1"/>
    </source>
</evidence>
<feature type="compositionally biased region" description="Acidic residues" evidence="1">
    <location>
        <begin position="445"/>
        <end position="469"/>
    </location>
</feature>
<organism evidence="3 4">
    <name type="scientific">Bombus vosnesenskii</name>
    <dbReference type="NCBI Taxonomy" id="207650"/>
    <lineage>
        <taxon>Eukaryota</taxon>
        <taxon>Metazoa</taxon>
        <taxon>Ecdysozoa</taxon>
        <taxon>Arthropoda</taxon>
        <taxon>Hexapoda</taxon>
        <taxon>Insecta</taxon>
        <taxon>Pterygota</taxon>
        <taxon>Neoptera</taxon>
        <taxon>Endopterygota</taxon>
        <taxon>Hymenoptera</taxon>
        <taxon>Apocrita</taxon>
        <taxon>Aculeata</taxon>
        <taxon>Apoidea</taxon>
        <taxon>Anthophila</taxon>
        <taxon>Apidae</taxon>
        <taxon>Bombus</taxon>
        <taxon>Pyrobombus</taxon>
    </lineage>
</organism>
<evidence type="ECO:0000313" key="3">
    <source>
        <dbReference type="Proteomes" id="UP000504631"/>
    </source>
</evidence>
<feature type="region of interest" description="Disordered" evidence="1">
    <location>
        <begin position="439"/>
        <end position="512"/>
    </location>
</feature>
<evidence type="ECO:0000256" key="1">
    <source>
        <dbReference type="SAM" id="MobiDB-lite"/>
    </source>
</evidence>
<name>A0A6J3KWC5_9HYME</name>
<dbReference type="Proteomes" id="UP000504631">
    <property type="component" value="Unplaced"/>
</dbReference>
<feature type="transmembrane region" description="Helical" evidence="2">
    <location>
        <begin position="30"/>
        <end position="52"/>
    </location>
</feature>
<keyword evidence="2" id="KW-0812">Transmembrane</keyword>
<dbReference type="KEGG" id="bvk:117237494"/>
<dbReference type="RefSeq" id="XP_033357410.1">
    <property type="nucleotide sequence ID" value="XM_033501519.1"/>
</dbReference>
<protein>
    <submittedName>
        <fullName evidence="4">Uncharacterized protein LOC117237494</fullName>
    </submittedName>
</protein>
<evidence type="ECO:0000256" key="2">
    <source>
        <dbReference type="SAM" id="Phobius"/>
    </source>
</evidence>
<sequence length="592" mass="66203">MYSTHSTNKLLKTQQLQVTTYLFVPQLLSLSIYDVNVQAMFILTFLSTVLILSRGKARRIVDGLNVDSNSWDPFLLIGKDLNESPNYDITRWVRQLHLQQCAFVEIGEGFCALFVELRSIPSESKVLDSSGVGEFFLGICPCLTLHTWDLCSPELARQRKADCSFNEATPYSNTSARVHRRLCDITLLVENISSCNCSISLAGQELYKTKGFATCFLNPLPESLCSPRGVCGIAQCTATTIKGIHTPQCASNCHQRQPFCEEIGPSTSIPSEINSLWTGWSSPKCNNTCGKGFMVAIATCQDQATGKPAIDCIGPGSFCCPDSFVKCYCEVNIVDGIMRAVRFTEPCISTEGCILSNTGTFTFEGELDPDNNNNLDESYENDARERFEDTLCPSESARAIQRNLLYAHAADREDEYVLRENRLANKNFKRNRGNRSVLRSRLGDDADYANQDEDDGDNDSDNDDDDEEGIDNKSGVDDEKGDENDEDEEDEENRDEMIGLKGSAKGRRSPRKHIREARFDYAAIAFEGKQEINEPERKGSMKIRSVTEDCEDESTEPLQYYDYESGNTSSGLRIGLALELIALPILFWFFEC</sequence>
<dbReference type="GeneID" id="117237494"/>
<reference evidence="4" key="1">
    <citation type="submission" date="2025-08" db="UniProtKB">
        <authorList>
            <consortium name="RefSeq"/>
        </authorList>
    </citation>
    <scope>IDENTIFICATION</scope>
    <source>
        <tissue evidence="4">Muscle</tissue>
    </source>
</reference>
<keyword evidence="2" id="KW-0472">Membrane</keyword>
<accession>A0A6J3KWC5</accession>
<keyword evidence="2" id="KW-1133">Transmembrane helix</keyword>
<dbReference type="AlphaFoldDB" id="A0A6J3KWC5"/>
<proteinExistence type="predicted"/>
<feature type="compositionally biased region" description="Acidic residues" evidence="1">
    <location>
        <begin position="479"/>
        <end position="494"/>
    </location>
</feature>
<gene>
    <name evidence="4" type="primary">LOC117237494</name>
</gene>
<feature type="region of interest" description="Disordered" evidence="1">
    <location>
        <begin position="535"/>
        <end position="554"/>
    </location>
</feature>
<keyword evidence="3" id="KW-1185">Reference proteome</keyword>